<dbReference type="Proteomes" id="UP000717364">
    <property type="component" value="Unassembled WGS sequence"/>
</dbReference>
<evidence type="ECO:0000313" key="1">
    <source>
        <dbReference type="EMBL" id="MBT9315601.1"/>
    </source>
</evidence>
<dbReference type="EMBL" id="JADOES010000013">
    <property type="protein sequence ID" value="MBT9315601.1"/>
    <property type="molecule type" value="Genomic_DNA"/>
</dbReference>
<sequence length="69" mass="7687">MMPFGAERYASDVGRAAVEAPTLFPSALDLDSLDTQQSSGLRTWFVARMPLKIRRRSQVSFGIEQLSLL</sequence>
<evidence type="ECO:0000313" key="2">
    <source>
        <dbReference type="Proteomes" id="UP000717364"/>
    </source>
</evidence>
<dbReference type="RefSeq" id="WP_215608669.1">
    <property type="nucleotide sequence ID" value="NZ_JADOES010000013.1"/>
</dbReference>
<accession>A0A947DEW5</accession>
<reference evidence="1" key="2">
    <citation type="journal article" date="2021" name="Mar. Drugs">
        <title>Genome Reduction and Secondary Metabolism of the Marine Sponge-Associated Cyanobacterium Leptothoe.</title>
        <authorList>
            <person name="Konstantinou D."/>
            <person name="Popin R.V."/>
            <person name="Fewer D.P."/>
            <person name="Sivonen K."/>
            <person name="Gkelis S."/>
        </authorList>
    </citation>
    <scope>NUCLEOTIDE SEQUENCE</scope>
    <source>
        <strain evidence="1">TAU-MAC 1115</strain>
    </source>
</reference>
<protein>
    <submittedName>
        <fullName evidence="1">Uncharacterized protein</fullName>
    </submittedName>
</protein>
<dbReference type="AlphaFoldDB" id="A0A947DEW5"/>
<reference evidence="1" key="1">
    <citation type="submission" date="2020-11" db="EMBL/GenBank/DDBJ databases">
        <authorList>
            <person name="Konstantinou D."/>
            <person name="Gkelis S."/>
            <person name="Popin R."/>
            <person name="Fewer D."/>
            <person name="Sivonen K."/>
        </authorList>
    </citation>
    <scope>NUCLEOTIDE SEQUENCE</scope>
    <source>
        <strain evidence="1">TAU-MAC 1115</strain>
    </source>
</reference>
<proteinExistence type="predicted"/>
<comment type="caution">
    <text evidence="1">The sequence shown here is derived from an EMBL/GenBank/DDBJ whole genome shotgun (WGS) entry which is preliminary data.</text>
</comment>
<keyword evidence="2" id="KW-1185">Reference proteome</keyword>
<gene>
    <name evidence="1" type="ORF">IXB50_09205</name>
</gene>
<name>A0A947DEW5_9CYAN</name>
<organism evidence="1 2">
    <name type="scientific">Leptothoe spongobia TAU-MAC 1115</name>
    <dbReference type="NCBI Taxonomy" id="1967444"/>
    <lineage>
        <taxon>Bacteria</taxon>
        <taxon>Bacillati</taxon>
        <taxon>Cyanobacteriota</taxon>
        <taxon>Cyanophyceae</taxon>
        <taxon>Nodosilineales</taxon>
        <taxon>Cymatolegaceae</taxon>
        <taxon>Leptothoe</taxon>
        <taxon>Leptothoe spongobia</taxon>
    </lineage>
</organism>